<reference evidence="3" key="2">
    <citation type="submission" date="2025-09" db="UniProtKB">
        <authorList>
            <consortium name="Ensembl"/>
        </authorList>
    </citation>
    <scope>IDENTIFICATION</scope>
</reference>
<dbReference type="GeneID" id="109864904"/>
<dbReference type="PANTHER" id="PTHR46333:SF4">
    <property type="entry name" value="TRANSGLUTAMINASE-LIKE DOMAIN-CONTAINING PROTEIN"/>
    <property type="match status" value="1"/>
</dbReference>
<evidence type="ECO:0000313" key="3">
    <source>
        <dbReference type="Ensembl" id="ENSOKIP00005077598.1"/>
    </source>
</evidence>
<feature type="region of interest" description="Disordered" evidence="1">
    <location>
        <begin position="187"/>
        <end position="223"/>
    </location>
</feature>
<evidence type="ECO:0000256" key="1">
    <source>
        <dbReference type="SAM" id="MobiDB-lite"/>
    </source>
</evidence>
<dbReference type="CTD" id="339855"/>
<dbReference type="InterPro" id="IPR038765">
    <property type="entry name" value="Papain-like_cys_pep_sf"/>
</dbReference>
<dbReference type="RefSeq" id="XP_020308553.1">
    <property type="nucleotide sequence ID" value="XM_020452964.2"/>
</dbReference>
<accession>A0A8C7IRE3</accession>
<dbReference type="Ensembl" id="ENSOKIT00005082714.1">
    <property type="protein sequence ID" value="ENSOKIP00005077598.1"/>
    <property type="gene ID" value="ENSOKIG00005033583.1"/>
</dbReference>
<dbReference type="SMART" id="SM00460">
    <property type="entry name" value="TGc"/>
    <property type="match status" value="1"/>
</dbReference>
<dbReference type="Gene3D" id="3.10.620.30">
    <property type="match status" value="1"/>
</dbReference>
<evidence type="ECO:0000313" key="4">
    <source>
        <dbReference type="Proteomes" id="UP000694557"/>
    </source>
</evidence>
<reference evidence="3" key="1">
    <citation type="submission" date="2025-08" db="UniProtKB">
        <authorList>
            <consortium name="Ensembl"/>
        </authorList>
    </citation>
    <scope>IDENTIFICATION</scope>
</reference>
<dbReference type="AlphaFoldDB" id="A0A8C7IRE3"/>
<name>A0A8C7IRE3_ONCKI</name>
<dbReference type="InterPro" id="IPR002931">
    <property type="entry name" value="Transglutaminase-like"/>
</dbReference>
<dbReference type="Proteomes" id="UP000694557">
    <property type="component" value="Unassembled WGS sequence"/>
</dbReference>
<dbReference type="SUPFAM" id="SSF54001">
    <property type="entry name" value="Cysteine proteinases"/>
    <property type="match status" value="1"/>
</dbReference>
<dbReference type="Pfam" id="PF01841">
    <property type="entry name" value="Transglut_core"/>
    <property type="match status" value="1"/>
</dbReference>
<feature type="domain" description="Transglutaminase-like" evidence="2">
    <location>
        <begin position="317"/>
        <end position="386"/>
    </location>
</feature>
<gene>
    <name evidence="3" type="primary">ky</name>
</gene>
<sequence>MGNVLHMRSVEVPFQKRSLNLRSVHCPLPTNNYQQHYCYNSNNSNNTKVTEEESYPQATQKASGQEVKTGESGEKKASKPQDGHSKDTSKTTSDDKKGPSVVQQEWKLEVLSLNNSNIMKSHKTVASTVATKTTVATVAGAAQSKTSSVFQKWAAMELEVQRPMTKRQLSDECAAYSLRVVKKSTVRREEGDIQRDVEGPAPVKPKLQPRPRESSSTVKSGSVSKKKLKKELFATTEVFSSVDNHAINTGKLLSQKIFSVPTITQTISQTITQTITEGAQNELEKLRAIWIWLCHNIEYDVSGYLGLTDKLCSPERVIETGRGVCCGYSSVCMQMCQEAGIECQEVSGHGKGIGYRQGQSYQNTKSLHMWNAVKLGGHWYLLDACWGAGRVDMDNKAFIKRYDDFYFLTDPEDFINSHCPDEKEWQLLDDPIPLEEFEKRVLKTSEFYRLGLTLLHPKHFLLVTENGEASVSMKFTKPVDFTYQISQRSGCEPKAVNSSSGLLTVTRESMRLRLLPPTGGTYDVMIFARSGNNSGTFSWVCSLLVECPEQEPTKELPENPFLSWGLQRSAESLGVKKCSNGAEAAVSETGSFELVLHTSRPLMMLCELTQKDLDPSIAKRCLATQIQSDRLTCNVLCPYLGYYRLSVFVRNYERPQDGFQNGGNFLLHCTGGAINLNELFPPALSTACGPGIRTQDAGLSKFSHTGALVSTQQGKCNITFQNQQDLELHAVLFKEQCKRLGHPLCRHVFFTYNSSKVTISVALPEAGVYKLGLYAKTSTDQDFSLLCDFVLCNSSGSSWPPFPCTYTAWQRGSVLFEPRGGLLEPLSWVLFRVRVPGAQRVSVVGEQLMELQLSKSRVWEGEVFTGASMSQLKLAASGGGGGSTDMTIIMSFDVLSQQNEM</sequence>
<dbReference type="InterPro" id="IPR056564">
    <property type="entry name" value="Ig-like_KY"/>
</dbReference>
<dbReference type="GeneTree" id="ENSGT00940000165596"/>
<feature type="compositionally biased region" description="Basic and acidic residues" evidence="1">
    <location>
        <begin position="68"/>
        <end position="98"/>
    </location>
</feature>
<evidence type="ECO:0000259" key="2">
    <source>
        <dbReference type="SMART" id="SM00460"/>
    </source>
</evidence>
<proteinExistence type="predicted"/>
<keyword evidence="4" id="KW-1185">Reference proteome</keyword>
<organism evidence="3 4">
    <name type="scientific">Oncorhynchus kisutch</name>
    <name type="common">Coho salmon</name>
    <name type="synonym">Salmo kisutch</name>
    <dbReference type="NCBI Taxonomy" id="8019"/>
    <lineage>
        <taxon>Eukaryota</taxon>
        <taxon>Metazoa</taxon>
        <taxon>Chordata</taxon>
        <taxon>Craniata</taxon>
        <taxon>Vertebrata</taxon>
        <taxon>Euteleostomi</taxon>
        <taxon>Actinopterygii</taxon>
        <taxon>Neopterygii</taxon>
        <taxon>Teleostei</taxon>
        <taxon>Protacanthopterygii</taxon>
        <taxon>Salmoniformes</taxon>
        <taxon>Salmonidae</taxon>
        <taxon>Salmoninae</taxon>
        <taxon>Oncorhynchus</taxon>
    </lineage>
</organism>
<feature type="compositionally biased region" description="Low complexity" evidence="1">
    <location>
        <begin position="214"/>
        <end position="223"/>
    </location>
</feature>
<dbReference type="GO" id="GO:0005737">
    <property type="term" value="C:cytoplasm"/>
    <property type="evidence" value="ECO:0007669"/>
    <property type="project" value="TreeGrafter"/>
</dbReference>
<dbReference type="InterPro" id="IPR052557">
    <property type="entry name" value="CAP/Cytokinesis_protein"/>
</dbReference>
<protein>
    <submittedName>
        <fullName evidence="3">Kyphoscoliosis peptidase</fullName>
    </submittedName>
</protein>
<feature type="region of interest" description="Disordered" evidence="1">
    <location>
        <begin position="44"/>
        <end position="103"/>
    </location>
</feature>
<dbReference type="KEGG" id="oki:109864904"/>
<dbReference type="Pfam" id="PF23265">
    <property type="entry name" value="Ig-like_KY"/>
    <property type="match status" value="3"/>
</dbReference>
<feature type="compositionally biased region" description="Basic and acidic residues" evidence="1">
    <location>
        <begin position="187"/>
        <end position="198"/>
    </location>
</feature>
<dbReference type="PANTHER" id="PTHR46333">
    <property type="entry name" value="CYTOKINESIS PROTEIN 3"/>
    <property type="match status" value="1"/>
</dbReference>